<proteinExistence type="predicted"/>
<keyword evidence="3" id="KW-1185">Reference proteome</keyword>
<protein>
    <submittedName>
        <fullName evidence="2">Uncharacterized protein</fullName>
    </submittedName>
</protein>
<evidence type="ECO:0000313" key="3">
    <source>
        <dbReference type="Proteomes" id="UP000593571"/>
    </source>
</evidence>
<gene>
    <name evidence="2" type="ORF">HJG63_007748</name>
</gene>
<dbReference type="EMBL" id="JACASE010000001">
    <property type="protein sequence ID" value="KAF6505855.1"/>
    <property type="molecule type" value="Genomic_DNA"/>
</dbReference>
<feature type="region of interest" description="Disordered" evidence="1">
    <location>
        <begin position="21"/>
        <end position="47"/>
    </location>
</feature>
<sequence length="168" mass="18072">MEGGPWAQRCLVPTRSSTFIWNQKGKRGEGPRPGCEPSASARTAGRLPLCQPTRGRVRISGGQQEHLKKLWTLVSCEDHRSGARRKEDSRALSLSGVAYFRPPCEKDTWAKEMGRGPGGSLGPLASVPTSAARGPEEALLGAAEQPPSVNKWGASWGPTDLLRDEGQT</sequence>
<evidence type="ECO:0000313" key="2">
    <source>
        <dbReference type="EMBL" id="KAF6505855.1"/>
    </source>
</evidence>
<organism evidence="2 3">
    <name type="scientific">Rousettus aegyptiacus</name>
    <name type="common">Egyptian fruit bat</name>
    <name type="synonym">Pteropus aegyptiacus</name>
    <dbReference type="NCBI Taxonomy" id="9407"/>
    <lineage>
        <taxon>Eukaryota</taxon>
        <taxon>Metazoa</taxon>
        <taxon>Chordata</taxon>
        <taxon>Craniata</taxon>
        <taxon>Vertebrata</taxon>
        <taxon>Euteleostomi</taxon>
        <taxon>Mammalia</taxon>
        <taxon>Eutheria</taxon>
        <taxon>Laurasiatheria</taxon>
        <taxon>Chiroptera</taxon>
        <taxon>Yinpterochiroptera</taxon>
        <taxon>Pteropodoidea</taxon>
        <taxon>Pteropodidae</taxon>
        <taxon>Rousettinae</taxon>
        <taxon>Rousettus</taxon>
    </lineage>
</organism>
<dbReference type="Proteomes" id="UP000593571">
    <property type="component" value="Unassembled WGS sequence"/>
</dbReference>
<name>A0A7J8KAF9_ROUAE</name>
<dbReference type="AlphaFoldDB" id="A0A7J8KAF9"/>
<accession>A0A7J8KAF9</accession>
<evidence type="ECO:0000256" key="1">
    <source>
        <dbReference type="SAM" id="MobiDB-lite"/>
    </source>
</evidence>
<feature type="region of interest" description="Disordered" evidence="1">
    <location>
        <begin position="109"/>
        <end position="168"/>
    </location>
</feature>
<reference evidence="2 3" key="1">
    <citation type="journal article" date="2020" name="Nature">
        <title>Six reference-quality genomes reveal evolution of bat adaptations.</title>
        <authorList>
            <person name="Jebb D."/>
            <person name="Huang Z."/>
            <person name="Pippel M."/>
            <person name="Hughes G.M."/>
            <person name="Lavrichenko K."/>
            <person name="Devanna P."/>
            <person name="Winkler S."/>
            <person name="Jermiin L.S."/>
            <person name="Skirmuntt E.C."/>
            <person name="Katzourakis A."/>
            <person name="Burkitt-Gray L."/>
            <person name="Ray D.A."/>
            <person name="Sullivan K.A.M."/>
            <person name="Roscito J.G."/>
            <person name="Kirilenko B.M."/>
            <person name="Davalos L.M."/>
            <person name="Corthals A.P."/>
            <person name="Power M.L."/>
            <person name="Jones G."/>
            <person name="Ransome R.D."/>
            <person name="Dechmann D.K.N."/>
            <person name="Locatelli A.G."/>
            <person name="Puechmaille S.J."/>
            <person name="Fedrigo O."/>
            <person name="Jarvis E.D."/>
            <person name="Hiller M."/>
            <person name="Vernes S.C."/>
            <person name="Myers E.W."/>
            <person name="Teeling E.C."/>
        </authorList>
    </citation>
    <scope>NUCLEOTIDE SEQUENCE [LARGE SCALE GENOMIC DNA]</scope>
    <source>
        <strain evidence="2">MRouAeg1</strain>
        <tissue evidence="2">Muscle</tissue>
    </source>
</reference>
<comment type="caution">
    <text evidence="2">The sequence shown here is derived from an EMBL/GenBank/DDBJ whole genome shotgun (WGS) entry which is preliminary data.</text>
</comment>